<organism evidence="1 2">
    <name type="scientific">Rhizopus delemar (strain RA 99-880 / ATCC MYA-4621 / FGSC 9543 / NRRL 43880)</name>
    <name type="common">Mucormycosis agent</name>
    <name type="synonym">Rhizopus arrhizus var. delemar</name>
    <dbReference type="NCBI Taxonomy" id="246409"/>
    <lineage>
        <taxon>Eukaryota</taxon>
        <taxon>Fungi</taxon>
        <taxon>Fungi incertae sedis</taxon>
        <taxon>Mucoromycota</taxon>
        <taxon>Mucoromycotina</taxon>
        <taxon>Mucoromycetes</taxon>
        <taxon>Mucorales</taxon>
        <taxon>Mucorineae</taxon>
        <taxon>Rhizopodaceae</taxon>
        <taxon>Rhizopus</taxon>
    </lineage>
</organism>
<dbReference type="PANTHER" id="PTHR13318:SF190">
    <property type="entry name" value="PARTNER OF PAIRED, ISOFORM B"/>
    <property type="match status" value="1"/>
</dbReference>
<dbReference type="InterPro" id="IPR006553">
    <property type="entry name" value="Leu-rich_rpt_Cys-con_subtyp"/>
</dbReference>
<keyword evidence="2" id="KW-1185">Reference proteome</keyword>
<evidence type="ECO:0008006" key="3">
    <source>
        <dbReference type="Google" id="ProtNLM"/>
    </source>
</evidence>
<dbReference type="EMBL" id="CH476743">
    <property type="protein sequence ID" value="EIE88627.1"/>
    <property type="molecule type" value="Genomic_DNA"/>
</dbReference>
<dbReference type="SUPFAM" id="SSF52047">
    <property type="entry name" value="RNI-like"/>
    <property type="match status" value="1"/>
</dbReference>
<dbReference type="InterPro" id="IPR001611">
    <property type="entry name" value="Leu-rich_rpt"/>
</dbReference>
<dbReference type="Gene3D" id="3.80.10.10">
    <property type="entry name" value="Ribonuclease Inhibitor"/>
    <property type="match status" value="2"/>
</dbReference>
<dbReference type="eggNOG" id="KOG1947">
    <property type="taxonomic scope" value="Eukaryota"/>
</dbReference>
<protein>
    <recommendedName>
        <fullName evidence="3">F-box domain-containing protein</fullName>
    </recommendedName>
</protein>
<name>I1CJJ7_RHIO9</name>
<dbReference type="GO" id="GO:0019005">
    <property type="term" value="C:SCF ubiquitin ligase complex"/>
    <property type="evidence" value="ECO:0007669"/>
    <property type="project" value="TreeGrafter"/>
</dbReference>
<gene>
    <name evidence="1" type="ORF">RO3G_13338</name>
</gene>
<dbReference type="VEuPathDB" id="FungiDB:RO3G_13338"/>
<accession>I1CJJ7</accession>
<dbReference type="SMART" id="SM00367">
    <property type="entry name" value="LRR_CC"/>
    <property type="match status" value="3"/>
</dbReference>
<reference evidence="1 2" key="1">
    <citation type="journal article" date="2009" name="PLoS Genet.">
        <title>Genomic analysis of the basal lineage fungus Rhizopus oryzae reveals a whole-genome duplication.</title>
        <authorList>
            <person name="Ma L.-J."/>
            <person name="Ibrahim A.S."/>
            <person name="Skory C."/>
            <person name="Grabherr M.G."/>
            <person name="Burger G."/>
            <person name="Butler M."/>
            <person name="Elias M."/>
            <person name="Idnurm A."/>
            <person name="Lang B.F."/>
            <person name="Sone T."/>
            <person name="Abe A."/>
            <person name="Calvo S.E."/>
            <person name="Corrochano L.M."/>
            <person name="Engels R."/>
            <person name="Fu J."/>
            <person name="Hansberg W."/>
            <person name="Kim J.-M."/>
            <person name="Kodira C.D."/>
            <person name="Koehrsen M.J."/>
            <person name="Liu B."/>
            <person name="Miranda-Saavedra D."/>
            <person name="O'Leary S."/>
            <person name="Ortiz-Castellanos L."/>
            <person name="Poulter R."/>
            <person name="Rodriguez-Romero J."/>
            <person name="Ruiz-Herrera J."/>
            <person name="Shen Y.-Q."/>
            <person name="Zeng Q."/>
            <person name="Galagan J."/>
            <person name="Birren B.W."/>
            <person name="Cuomo C.A."/>
            <person name="Wickes B.L."/>
        </authorList>
    </citation>
    <scope>NUCLEOTIDE SEQUENCE [LARGE SCALE GENOMIC DNA]</scope>
    <source>
        <strain evidence="2">RA 99-880 / ATCC MYA-4621 / FGSC 9543 / NRRL 43880</strain>
    </source>
</reference>
<dbReference type="GO" id="GO:0031146">
    <property type="term" value="P:SCF-dependent proteasomal ubiquitin-dependent protein catabolic process"/>
    <property type="evidence" value="ECO:0007669"/>
    <property type="project" value="TreeGrafter"/>
</dbReference>
<dbReference type="InterPro" id="IPR032675">
    <property type="entry name" value="LRR_dom_sf"/>
</dbReference>
<dbReference type="OrthoDB" id="10257471at2759"/>
<dbReference type="STRING" id="246409.I1CJJ7"/>
<dbReference type="OMA" id="PTCALLN"/>
<dbReference type="GeneID" id="93620303"/>
<dbReference type="PANTHER" id="PTHR13318">
    <property type="entry name" value="PARTNER OF PAIRED, ISOFORM B-RELATED"/>
    <property type="match status" value="1"/>
</dbReference>
<dbReference type="AlphaFoldDB" id="I1CJJ7"/>
<dbReference type="Proteomes" id="UP000009138">
    <property type="component" value="Unassembled WGS sequence"/>
</dbReference>
<dbReference type="InParanoid" id="I1CJJ7"/>
<sequence length="340" mass="38820">MSSNPFRTYHPSIHYNPFRHLCNKTTLSSIFTHVLPHLSRQDIVTCSLLNSHFYHLTFDWIWKSPEFNQISYIHSGLYMFNRFLLLLPSFRSSTLNEIRSIDVSDIQETLYERVHSEFFKLLIRHLPNLNHLNLSHALFFSNQSLPSERWNLSNLYELDLSDCPNVTDEMLVTLARGCRQLSTLKINHLSHHKGRGLAAFAAECDHLESVSASQNLLMGDEGLVALAKFRHIHLRHLDLSGCPSVTSVGLGFIVRYCVHLQSFSLAGDTVWNDRLNCKLTETLDLSRLPDPHSIACWLSRASLTCLTMLSIDFQVLLSAASYLISNISSSKKKVLVMNFC</sequence>
<evidence type="ECO:0000313" key="2">
    <source>
        <dbReference type="Proteomes" id="UP000009138"/>
    </source>
</evidence>
<dbReference type="Pfam" id="PF13516">
    <property type="entry name" value="LRR_6"/>
    <property type="match status" value="1"/>
</dbReference>
<dbReference type="RefSeq" id="XP_067524023.1">
    <property type="nucleotide sequence ID" value="XM_067667922.1"/>
</dbReference>
<evidence type="ECO:0000313" key="1">
    <source>
        <dbReference type="EMBL" id="EIE88627.1"/>
    </source>
</evidence>
<proteinExistence type="predicted"/>